<dbReference type="PROSITE" id="PS50020">
    <property type="entry name" value="WW_DOMAIN_2"/>
    <property type="match status" value="1"/>
</dbReference>
<protein>
    <submittedName>
        <fullName evidence="5">Uncharacterized protein</fullName>
    </submittedName>
</protein>
<dbReference type="SUPFAM" id="SSF51045">
    <property type="entry name" value="WW domain"/>
    <property type="match status" value="1"/>
</dbReference>
<gene>
    <name evidence="5" type="ORF">PEVE_00016898</name>
</gene>
<dbReference type="PANTHER" id="PTHR14058:SF8">
    <property type="entry name" value="PROTEIN FE65 HOMOLOG"/>
    <property type="match status" value="1"/>
</dbReference>
<feature type="region of interest" description="Disordered" evidence="2">
    <location>
        <begin position="572"/>
        <end position="599"/>
    </location>
</feature>
<organism evidence="5 6">
    <name type="scientific">Porites evermanni</name>
    <dbReference type="NCBI Taxonomy" id="104178"/>
    <lineage>
        <taxon>Eukaryota</taxon>
        <taxon>Metazoa</taxon>
        <taxon>Cnidaria</taxon>
        <taxon>Anthozoa</taxon>
        <taxon>Hexacorallia</taxon>
        <taxon>Scleractinia</taxon>
        <taxon>Fungiina</taxon>
        <taxon>Poritidae</taxon>
        <taxon>Porites</taxon>
    </lineage>
</organism>
<evidence type="ECO:0000259" key="4">
    <source>
        <dbReference type="PROSITE" id="PS50020"/>
    </source>
</evidence>
<feature type="compositionally biased region" description="Basic and acidic residues" evidence="2">
    <location>
        <begin position="495"/>
        <end position="507"/>
    </location>
</feature>
<dbReference type="InterPro" id="IPR011993">
    <property type="entry name" value="PH-like_dom_sf"/>
</dbReference>
<evidence type="ECO:0000256" key="2">
    <source>
        <dbReference type="SAM" id="MobiDB-lite"/>
    </source>
</evidence>
<dbReference type="Pfam" id="PF00640">
    <property type="entry name" value="PID"/>
    <property type="match status" value="2"/>
</dbReference>
<evidence type="ECO:0000313" key="6">
    <source>
        <dbReference type="Proteomes" id="UP001159427"/>
    </source>
</evidence>
<dbReference type="InterPro" id="IPR006020">
    <property type="entry name" value="PTB/PI_dom"/>
</dbReference>
<evidence type="ECO:0000259" key="3">
    <source>
        <dbReference type="PROSITE" id="PS01179"/>
    </source>
</evidence>
<feature type="region of interest" description="Disordered" evidence="2">
    <location>
        <begin position="78"/>
        <end position="145"/>
    </location>
</feature>
<evidence type="ECO:0000256" key="1">
    <source>
        <dbReference type="ARBA" id="ARBA00022737"/>
    </source>
</evidence>
<dbReference type="CDD" id="cd00201">
    <property type="entry name" value="WW"/>
    <property type="match status" value="1"/>
</dbReference>
<feature type="region of interest" description="Disordered" evidence="2">
    <location>
        <begin position="941"/>
        <end position="965"/>
    </location>
</feature>
<feature type="compositionally biased region" description="Acidic residues" evidence="2">
    <location>
        <begin position="374"/>
        <end position="383"/>
    </location>
</feature>
<dbReference type="PROSITE" id="PS01179">
    <property type="entry name" value="PID"/>
    <property type="match status" value="2"/>
</dbReference>
<dbReference type="SUPFAM" id="SSF50729">
    <property type="entry name" value="PH domain-like"/>
    <property type="match status" value="3"/>
</dbReference>
<feature type="compositionally biased region" description="Basic residues" evidence="2">
    <location>
        <begin position="423"/>
        <end position="436"/>
    </location>
</feature>
<feature type="domain" description="WW" evidence="4">
    <location>
        <begin position="543"/>
        <end position="575"/>
    </location>
</feature>
<dbReference type="PANTHER" id="PTHR14058">
    <property type="entry name" value="AMYLOID BETA A4 PRECURSOR PROTEIN-BINDING FAMILY B"/>
    <property type="match status" value="1"/>
</dbReference>
<proteinExistence type="predicted"/>
<feature type="domain" description="PID" evidence="3">
    <location>
        <begin position="602"/>
        <end position="743"/>
    </location>
</feature>
<feature type="compositionally biased region" description="Basic and acidic residues" evidence="2">
    <location>
        <begin position="411"/>
        <end position="422"/>
    </location>
</feature>
<dbReference type="EMBL" id="CALNXI010002339">
    <property type="protein sequence ID" value="CAH3186485.1"/>
    <property type="molecule type" value="Genomic_DNA"/>
</dbReference>
<feature type="compositionally biased region" description="Basic and acidic residues" evidence="2">
    <location>
        <begin position="197"/>
        <end position="225"/>
    </location>
</feature>
<dbReference type="PROSITE" id="PS01159">
    <property type="entry name" value="WW_DOMAIN_1"/>
    <property type="match status" value="1"/>
</dbReference>
<reference evidence="5 6" key="1">
    <citation type="submission" date="2022-05" db="EMBL/GenBank/DDBJ databases">
        <authorList>
            <consortium name="Genoscope - CEA"/>
            <person name="William W."/>
        </authorList>
    </citation>
    <scope>NUCLEOTIDE SEQUENCE [LARGE SCALE GENOMIC DNA]</scope>
</reference>
<feature type="region of interest" description="Disordered" evidence="2">
    <location>
        <begin position="167"/>
        <end position="473"/>
    </location>
</feature>
<dbReference type="SMART" id="SM00456">
    <property type="entry name" value="WW"/>
    <property type="match status" value="1"/>
</dbReference>
<dbReference type="InterPro" id="IPR001202">
    <property type="entry name" value="WW_dom"/>
</dbReference>
<dbReference type="Gene3D" id="2.20.70.10">
    <property type="match status" value="1"/>
</dbReference>
<feature type="domain" description="PID" evidence="3">
    <location>
        <begin position="783"/>
        <end position="906"/>
    </location>
</feature>
<dbReference type="InterPro" id="IPR039576">
    <property type="entry name" value="APBB1/2/3"/>
</dbReference>
<feature type="compositionally biased region" description="Polar residues" evidence="2">
    <location>
        <begin position="80"/>
        <end position="94"/>
    </location>
</feature>
<feature type="region of interest" description="Disordered" evidence="2">
    <location>
        <begin position="489"/>
        <end position="549"/>
    </location>
</feature>
<dbReference type="Proteomes" id="UP001159427">
    <property type="component" value="Unassembled WGS sequence"/>
</dbReference>
<evidence type="ECO:0000313" key="5">
    <source>
        <dbReference type="EMBL" id="CAH3186485.1"/>
    </source>
</evidence>
<keyword evidence="1" id="KW-0677">Repeat</keyword>
<accession>A0ABN8S5F4</accession>
<feature type="compositionally biased region" description="Basic and acidic residues" evidence="2">
    <location>
        <begin position="251"/>
        <end position="272"/>
    </location>
</feature>
<keyword evidence="6" id="KW-1185">Reference proteome</keyword>
<name>A0ABN8S5F4_9CNID</name>
<dbReference type="CDD" id="cd01271">
    <property type="entry name" value="PTB2_Fe65"/>
    <property type="match status" value="1"/>
</dbReference>
<sequence length="1086" mass="119833">MDGDTNNDRRSYTYAGDEFRPLIVTGGGGIAAPVEARKSSKDYKAERQGNAGRPMTLAYEEVTIVDGGFDRSNIKVVPASQKNTPAENNTTQPHSDVYAVVQKKPKEADSKGPEHNKPPRQNSPMQRPLVELGDVVPAIPGGRKDSSMYEAIAGELQNMIQACEDVELEEGSSRNNSNDTKVFEVEKKGPSIPKPYSGHDNEELETKSSRTDSNERKTVAGEKRLPPPIPKPFSGHGKLRDVTMSDDVEELEGKSSKTNSNERKTSTGEKRLPPPIPRPYSGPGLSTHASPQMAKGENSEDDEKVNTEDVSQPVYAVVQKKPKDHPKEGRSSGDMISQTTEMQPVYAAVQKKPKHEQNSSVESLDQLRIPATSGDDDNSDDELPPPLPSRLPNLEDTMKRTEPSENVSQFDKAKQQPEEKSKKGVGLKIFKKKHRRQLSDGNVVDKLNKDSEKCGLSPSAGEKFNHRRSKSQADIMRIEGSVDSRITFSEVDIPSNKEQKSSDEKPPIKPYMEVDITEPPLTPTFLKKKHSLGGESDDQNGPCELPEGWREVKGEDGTYYWHVASGTTQWTLPQVATRPKLQKKTSEESKSPESPERQKVLSFPVHSMGWIELEENQVAPHNMSETIAECISTLAQKRKDLWNTAETWGEGKDIRLLLEGEALKLVEPRTKVPLLVQPVSKMRVWGVGKEDQRDFAYVARDPSTGKHKCHMFRCHGNISGRAITNALHDMCSKILEEKKKAQESNRKTSLQKPWSDIINTPPPSSARDNASFNEKPHVEPKKSFSAKYVGSIDVSKPTGVDILNKAINKLTSRGGVWRTILIEISVSNIRITDCTTQELISEDRVRFMSFFGVGKDERLCGYIVSTAPEVFVCHVFNCSPNAASLTKALAEACELRFQKCVDAHPEIVQKVTATEQEKAKEKIDKEKEKAGFMTSVQGFLGKLGPKKGGGKKEESSTQETKPSSNIPVITCKPSHTFMVKYYGALPVAVGTGIETVEEAAKHLAGGTLLICQLDVALNGVTLYDSQRSALSKRNLDADTISYCGLTSNRSHFGLIQSMGGGKYICHVFAEYKTKAGPIVAAIHETL</sequence>
<comment type="caution">
    <text evidence="5">The sequence shown here is derived from an EMBL/GenBank/DDBJ whole genome shotgun (WGS) entry which is preliminary data.</text>
</comment>
<dbReference type="InterPro" id="IPR036020">
    <property type="entry name" value="WW_dom_sf"/>
</dbReference>
<dbReference type="SMART" id="SM00462">
    <property type="entry name" value="PTB"/>
    <property type="match status" value="2"/>
</dbReference>
<dbReference type="CDD" id="cd00934">
    <property type="entry name" value="PTB"/>
    <property type="match status" value="1"/>
</dbReference>
<dbReference type="Gene3D" id="2.30.29.30">
    <property type="entry name" value="Pleckstrin-homology domain (PH domain)/Phosphotyrosine-binding domain (PTB)"/>
    <property type="match status" value="3"/>
</dbReference>
<feature type="compositionally biased region" description="Basic and acidic residues" evidence="2">
    <location>
        <begin position="104"/>
        <end position="117"/>
    </location>
</feature>
<feature type="compositionally biased region" description="Basic and acidic residues" evidence="2">
    <location>
        <begin position="584"/>
        <end position="599"/>
    </location>
</feature>
<feature type="region of interest" description="Disordered" evidence="2">
    <location>
        <begin position="742"/>
        <end position="778"/>
    </location>
</feature>